<feature type="compositionally biased region" description="Basic and acidic residues" evidence="2">
    <location>
        <begin position="472"/>
        <end position="482"/>
    </location>
</feature>
<evidence type="ECO:0000313" key="4">
    <source>
        <dbReference type="EMBL" id="CAB0044008.1"/>
    </source>
</evidence>
<feature type="region of interest" description="Disordered" evidence="2">
    <location>
        <begin position="747"/>
        <end position="814"/>
    </location>
</feature>
<feature type="compositionally biased region" description="Basic residues" evidence="2">
    <location>
        <begin position="801"/>
        <end position="813"/>
    </location>
</feature>
<evidence type="ECO:0000259" key="3">
    <source>
        <dbReference type="PROSITE" id="PS50158"/>
    </source>
</evidence>
<accession>A0A6H5J1L8</accession>
<dbReference type="SMART" id="SM00343">
    <property type="entry name" value="ZnF_C2HC"/>
    <property type="match status" value="2"/>
</dbReference>
<sequence length="1104" mass="122293">MGELLTNSNIRAIVTDYELALCNALRAEFNGANIVGCFFHFVRSEAQRQERKIVQIKKARSRKKSFSRCWGRTRTPSCKGKNLRAAPRRIIQSFGRGSRIKAATPHLALGFKGWLVCSFTHELVLCIGSWLHETRLASRRTRLKITEWMGTFKSLQAVGRRPLPNKTSCNLAGIERVRRSKYCGFLRRRAFQESRNLIFIVAGVRMSAGTQFSVPSQPGPGEAAQECHLPPLPRQLQATTRGSTEATTLKRPANAKFKYTTHTHTLHTIELSRIANRVFLLLVNYWNSRPEFEIESLHALHAVAPRAPLFRRFGRESLKMTTTTSVTWSCGVKQGPVTPAITVTRIYPTLTYTGIPGQSPPRYDYTHHRQSDDYTRQHTTSRSTLVMYSISKVRLGTEPINCEKCSRAKNAESKPEVKLYWPVAYGRSEESSVDNRRSSEEVGKSSKSEYSSEEVSKSSKSEYSSEAVSKSAKSEYSEKEVSESLEASSCVAEVDASVESESYREEESEEKSKSESSESSSSNEPSESSSDSSCSESTDSSLESASQSPKQPCECHEDRSSTKSKVNVNRTLEVRQSAQMSDHTDTKDETRRVLNKRQKPRTIDDLSDEDAENWMCERTMQCTSWRAVRKKTRTKHAAVVDETEEPTERSRREQVIDEPCVAIFAKRYFRLGRSCEGKRDSRLCWSCVTNSRVCYSASRAKVSAVFRRSGPIARSAITRHSIGTRVGLAFASRSVTYKARATHGMSTALSDGLQSPQGQTSVEKPGGPSLMELGPLPTPRTSPYTMRKQTAATPGAVHARQQPKPRPVQRRAPHQPDAIVIKAKDASKYADILRSLKSDPTLQQKVGSSVNNIRRSASGALVLQLKKGVENASDLCVELGKVLGTAATASALLHTSTIEIKDLDECAAKEEVTAALDALLGVPVSKSNPVKSLLKAYAGTQVAVVELPDDLAATALKLGRVRIGWVNCRIRAREEAARCYHCWSPGYVAARCKGPDRTELCYRCGQKGHQAKDCEGQLSSTSITARLPRTCCATPSASCASTWPSCVSNTRTLLHPSHGSPMPTAKQLSECMEEFRCRSAQREYIPTSRGPESAEFSFSASTLH</sequence>
<feature type="compositionally biased region" description="Basic and acidic residues" evidence="2">
    <location>
        <begin position="501"/>
        <end position="516"/>
    </location>
</feature>
<dbReference type="AlphaFoldDB" id="A0A6H5J1L8"/>
<feature type="compositionally biased region" description="Basic and acidic residues" evidence="2">
    <location>
        <begin position="428"/>
        <end position="447"/>
    </location>
</feature>
<feature type="domain" description="CCHC-type" evidence="3">
    <location>
        <begin position="1001"/>
        <end position="1014"/>
    </location>
</feature>
<feature type="region of interest" description="Disordered" evidence="2">
    <location>
        <begin position="428"/>
        <end position="604"/>
    </location>
</feature>
<evidence type="ECO:0000313" key="5">
    <source>
        <dbReference type="Proteomes" id="UP000479190"/>
    </source>
</evidence>
<evidence type="ECO:0000256" key="2">
    <source>
        <dbReference type="SAM" id="MobiDB-lite"/>
    </source>
</evidence>
<gene>
    <name evidence="4" type="ORF">TBRA_LOCUS15596</name>
</gene>
<feature type="compositionally biased region" description="Polar residues" evidence="2">
    <location>
        <begin position="563"/>
        <end position="581"/>
    </location>
</feature>
<dbReference type="SUPFAM" id="SSF57756">
    <property type="entry name" value="Retrovirus zinc finger-like domains"/>
    <property type="match status" value="1"/>
</dbReference>
<dbReference type="GO" id="GO:0003676">
    <property type="term" value="F:nucleic acid binding"/>
    <property type="evidence" value="ECO:0007669"/>
    <property type="project" value="InterPro"/>
</dbReference>
<keyword evidence="5" id="KW-1185">Reference proteome</keyword>
<feature type="compositionally biased region" description="Low complexity" evidence="2">
    <location>
        <begin position="517"/>
        <end position="548"/>
    </location>
</feature>
<name>A0A6H5J1L8_9HYME</name>
<feature type="compositionally biased region" description="Basic and acidic residues" evidence="2">
    <location>
        <begin position="582"/>
        <end position="592"/>
    </location>
</feature>
<keyword evidence="1" id="KW-0479">Metal-binding</keyword>
<reference evidence="4 5" key="1">
    <citation type="submission" date="2020-02" db="EMBL/GenBank/DDBJ databases">
        <authorList>
            <person name="Ferguson B K."/>
        </authorList>
    </citation>
    <scope>NUCLEOTIDE SEQUENCE [LARGE SCALE GENOMIC DNA]</scope>
</reference>
<dbReference type="InterPro" id="IPR001878">
    <property type="entry name" value="Znf_CCHC"/>
</dbReference>
<dbReference type="Proteomes" id="UP000479190">
    <property type="component" value="Unassembled WGS sequence"/>
</dbReference>
<feature type="compositionally biased region" description="Polar residues" evidence="2">
    <location>
        <begin position="747"/>
        <end position="762"/>
    </location>
</feature>
<keyword evidence="1" id="KW-0863">Zinc-finger</keyword>
<dbReference type="Gene3D" id="4.10.60.10">
    <property type="entry name" value="Zinc finger, CCHC-type"/>
    <property type="match status" value="1"/>
</dbReference>
<proteinExistence type="predicted"/>
<keyword evidence="1" id="KW-0862">Zinc</keyword>
<protein>
    <recommendedName>
        <fullName evidence="3">CCHC-type domain-containing protein</fullName>
    </recommendedName>
</protein>
<dbReference type="GO" id="GO:0008270">
    <property type="term" value="F:zinc ion binding"/>
    <property type="evidence" value="ECO:0007669"/>
    <property type="project" value="UniProtKB-KW"/>
</dbReference>
<dbReference type="Pfam" id="PF00098">
    <property type="entry name" value="zf-CCHC"/>
    <property type="match status" value="1"/>
</dbReference>
<feature type="compositionally biased region" description="Polar residues" evidence="2">
    <location>
        <begin position="779"/>
        <end position="792"/>
    </location>
</feature>
<organism evidence="4 5">
    <name type="scientific">Trichogramma brassicae</name>
    <dbReference type="NCBI Taxonomy" id="86971"/>
    <lineage>
        <taxon>Eukaryota</taxon>
        <taxon>Metazoa</taxon>
        <taxon>Ecdysozoa</taxon>
        <taxon>Arthropoda</taxon>
        <taxon>Hexapoda</taxon>
        <taxon>Insecta</taxon>
        <taxon>Pterygota</taxon>
        <taxon>Neoptera</taxon>
        <taxon>Endopterygota</taxon>
        <taxon>Hymenoptera</taxon>
        <taxon>Apocrita</taxon>
        <taxon>Proctotrupomorpha</taxon>
        <taxon>Chalcidoidea</taxon>
        <taxon>Trichogrammatidae</taxon>
        <taxon>Trichogramma</taxon>
    </lineage>
</organism>
<dbReference type="OrthoDB" id="6625437at2759"/>
<dbReference type="InterPro" id="IPR036875">
    <property type="entry name" value="Znf_CCHC_sf"/>
</dbReference>
<feature type="compositionally biased region" description="Low complexity" evidence="2">
    <location>
        <begin position="461"/>
        <end position="471"/>
    </location>
</feature>
<evidence type="ECO:0000256" key="1">
    <source>
        <dbReference type="PROSITE-ProRule" id="PRU00047"/>
    </source>
</evidence>
<dbReference type="PROSITE" id="PS50158">
    <property type="entry name" value="ZF_CCHC"/>
    <property type="match status" value="1"/>
</dbReference>
<dbReference type="EMBL" id="CADCXV010001374">
    <property type="protein sequence ID" value="CAB0044008.1"/>
    <property type="molecule type" value="Genomic_DNA"/>
</dbReference>